<dbReference type="SUPFAM" id="SSF103473">
    <property type="entry name" value="MFS general substrate transporter"/>
    <property type="match status" value="1"/>
</dbReference>
<evidence type="ECO:0000256" key="2">
    <source>
        <dbReference type="ARBA" id="ARBA00022448"/>
    </source>
</evidence>
<feature type="transmembrane region" description="Helical" evidence="8">
    <location>
        <begin position="80"/>
        <end position="98"/>
    </location>
</feature>
<feature type="transmembrane region" description="Helical" evidence="8">
    <location>
        <begin position="147"/>
        <end position="164"/>
    </location>
</feature>
<feature type="transmembrane region" description="Helical" evidence="8">
    <location>
        <begin position="104"/>
        <end position="126"/>
    </location>
</feature>
<keyword evidence="2" id="KW-0813">Transport</keyword>
<feature type="transmembrane region" description="Helical" evidence="8">
    <location>
        <begin position="281"/>
        <end position="301"/>
    </location>
</feature>
<evidence type="ECO:0000313" key="9">
    <source>
        <dbReference type="EMBL" id="NBZ87260.1"/>
    </source>
</evidence>
<reference evidence="9" key="1">
    <citation type="submission" date="2020-01" db="EMBL/GenBank/DDBJ databases">
        <authorList>
            <person name="Chen W.-M."/>
        </authorList>
    </citation>
    <scope>NUCLEOTIDE SEQUENCE</scope>
    <source>
        <strain evidence="9">CYK-10</strain>
    </source>
</reference>
<feature type="transmembrane region" description="Helical" evidence="8">
    <location>
        <begin position="341"/>
        <end position="364"/>
    </location>
</feature>
<accession>A0AAE5BS20</accession>
<keyword evidence="7 8" id="KW-0472">Membrane</keyword>
<dbReference type="InterPro" id="IPR036259">
    <property type="entry name" value="MFS_trans_sf"/>
</dbReference>
<proteinExistence type="predicted"/>
<dbReference type="Pfam" id="PF07690">
    <property type="entry name" value="MFS_1"/>
    <property type="match status" value="1"/>
</dbReference>
<feature type="transmembrane region" description="Helical" evidence="8">
    <location>
        <begin position="217"/>
        <end position="242"/>
    </location>
</feature>
<evidence type="ECO:0000256" key="6">
    <source>
        <dbReference type="ARBA" id="ARBA00022989"/>
    </source>
</evidence>
<keyword evidence="3" id="KW-1003">Cell membrane</keyword>
<comment type="subcellular location">
    <subcellularLocation>
        <location evidence="1">Cell membrane</location>
        <topology evidence="1">Multi-pass membrane protein</topology>
    </subcellularLocation>
</comment>
<feature type="transmembrane region" description="Helical" evidence="8">
    <location>
        <begin position="370"/>
        <end position="389"/>
    </location>
</feature>
<dbReference type="GO" id="GO:0022857">
    <property type="term" value="F:transmembrane transporter activity"/>
    <property type="evidence" value="ECO:0007669"/>
    <property type="project" value="InterPro"/>
</dbReference>
<dbReference type="GO" id="GO:0005886">
    <property type="term" value="C:plasma membrane"/>
    <property type="evidence" value="ECO:0007669"/>
    <property type="project" value="UniProtKB-SubCell"/>
</dbReference>
<protein>
    <submittedName>
        <fullName evidence="9">MFS transporter</fullName>
    </submittedName>
</protein>
<evidence type="ECO:0000256" key="3">
    <source>
        <dbReference type="ARBA" id="ARBA00022475"/>
    </source>
</evidence>
<name>A0AAE5BS20_9RHOB</name>
<dbReference type="RefSeq" id="WP_168774071.1">
    <property type="nucleotide sequence ID" value="NZ_JAABNR010000005.1"/>
</dbReference>
<organism evidence="9 10">
    <name type="scientific">Stagnihabitans tardus</name>
    <dbReference type="NCBI Taxonomy" id="2699202"/>
    <lineage>
        <taxon>Bacteria</taxon>
        <taxon>Pseudomonadati</taxon>
        <taxon>Pseudomonadota</taxon>
        <taxon>Alphaproteobacteria</taxon>
        <taxon>Rhodobacterales</taxon>
        <taxon>Paracoccaceae</taxon>
        <taxon>Stagnihabitans</taxon>
    </lineage>
</organism>
<keyword evidence="4" id="KW-0762">Sugar transport</keyword>
<dbReference type="PANTHER" id="PTHR23535:SF2">
    <property type="entry name" value="SUGAR EFFLUX TRANSPORTER A-RELATED"/>
    <property type="match status" value="1"/>
</dbReference>
<feature type="transmembrane region" description="Helical" evidence="8">
    <location>
        <begin position="254"/>
        <end position="274"/>
    </location>
</feature>
<dbReference type="PANTHER" id="PTHR23535">
    <property type="entry name" value="SUGAR EFFLUX TRANSPORTER A-RELATED"/>
    <property type="match status" value="1"/>
</dbReference>
<feature type="transmembrane region" description="Helical" evidence="8">
    <location>
        <begin position="170"/>
        <end position="190"/>
    </location>
</feature>
<dbReference type="Proteomes" id="UP001193501">
    <property type="component" value="Unassembled WGS sequence"/>
</dbReference>
<feature type="transmembrane region" description="Helical" evidence="8">
    <location>
        <begin position="12"/>
        <end position="31"/>
    </location>
</feature>
<keyword evidence="6 8" id="KW-1133">Transmembrane helix</keyword>
<comment type="caution">
    <text evidence="9">The sequence shown here is derived from an EMBL/GenBank/DDBJ whole genome shotgun (WGS) entry which is preliminary data.</text>
</comment>
<keyword evidence="10" id="KW-1185">Reference proteome</keyword>
<feature type="transmembrane region" description="Helical" evidence="8">
    <location>
        <begin position="307"/>
        <end position="329"/>
    </location>
</feature>
<evidence type="ECO:0000256" key="8">
    <source>
        <dbReference type="SAM" id="Phobius"/>
    </source>
</evidence>
<sequence>MTSIRYVLRHPTLRFISYALLLFGAHNASLYPYQSVIAIERIGLTRTEFSWLLTLASAVAVVSSVLIGVLGDQYGKRRKIALTAALCSTLGIGVMLVFPGKWSLLAFNGVLLPVASSLYGQFIALARLAAPQDQDRDAVMGTLRSNLSFAFLGMLIFWTFAFGFGLSEMAVYVTAGIASLGLSLMIWARWPQDGGMTDQRSGLRLHQALVEIVKPPIFLRVVLLGMISSAGNLYMVLVSLVFDASPLRDASDVALYVGLVAGWEVPAMLILPHLARNLSRLGLAAIGVTLYAVHLAALPLWADTHWLWVGTFFAGVGGAIIITTPIPYYQDLMTGRPGTAAAMLAVQKLASDVITALVFAQGTALGGFEAAALTGVCVSLVGVAALWLVDRRAWLMPPRAAHG</sequence>
<evidence type="ECO:0000256" key="5">
    <source>
        <dbReference type="ARBA" id="ARBA00022692"/>
    </source>
</evidence>
<evidence type="ECO:0000313" key="10">
    <source>
        <dbReference type="Proteomes" id="UP001193501"/>
    </source>
</evidence>
<evidence type="ECO:0000256" key="4">
    <source>
        <dbReference type="ARBA" id="ARBA00022597"/>
    </source>
</evidence>
<gene>
    <name evidence="9" type="ORF">GV832_06665</name>
</gene>
<dbReference type="EMBL" id="JAABNR010000005">
    <property type="protein sequence ID" value="NBZ87260.1"/>
    <property type="molecule type" value="Genomic_DNA"/>
</dbReference>
<dbReference type="Gene3D" id="1.20.1250.20">
    <property type="entry name" value="MFS general substrate transporter like domains"/>
    <property type="match status" value="1"/>
</dbReference>
<evidence type="ECO:0000256" key="7">
    <source>
        <dbReference type="ARBA" id="ARBA00023136"/>
    </source>
</evidence>
<keyword evidence="5 8" id="KW-0812">Transmembrane</keyword>
<evidence type="ECO:0000256" key="1">
    <source>
        <dbReference type="ARBA" id="ARBA00004651"/>
    </source>
</evidence>
<dbReference type="InterPro" id="IPR011701">
    <property type="entry name" value="MFS"/>
</dbReference>
<feature type="transmembrane region" description="Helical" evidence="8">
    <location>
        <begin position="51"/>
        <end position="71"/>
    </location>
</feature>
<dbReference type="AlphaFoldDB" id="A0AAE5BS20"/>